<protein>
    <recommendedName>
        <fullName evidence="3">Peptidase C51 domain-containing protein</fullName>
    </recommendedName>
</protein>
<feature type="chain" id="PRO_5035316966" description="Peptidase C51 domain-containing protein" evidence="2">
    <location>
        <begin position="32"/>
        <end position="507"/>
    </location>
</feature>
<dbReference type="InterPro" id="IPR028994">
    <property type="entry name" value="Integrin_alpha_N"/>
</dbReference>
<comment type="caution">
    <text evidence="4">The sequence shown here is derived from an EMBL/GenBank/DDBJ whole genome shotgun (WGS) entry which is preliminary data.</text>
</comment>
<feature type="domain" description="Peptidase C51" evidence="3">
    <location>
        <begin position="49"/>
        <end position="197"/>
    </location>
</feature>
<accession>A0A8J7KH64</accession>
<feature type="signal peptide" evidence="2">
    <location>
        <begin position="1"/>
        <end position="31"/>
    </location>
</feature>
<dbReference type="Gene3D" id="2.115.10.10">
    <property type="entry name" value="Tachylectin 2"/>
    <property type="match status" value="1"/>
</dbReference>
<dbReference type="PROSITE" id="PS50911">
    <property type="entry name" value="CHAP"/>
    <property type="match status" value="1"/>
</dbReference>
<dbReference type="RefSeq" id="WP_197004922.1">
    <property type="nucleotide sequence ID" value="NZ_JADOUF010000001.1"/>
</dbReference>
<dbReference type="Gene3D" id="2.40.128.340">
    <property type="match status" value="1"/>
</dbReference>
<proteinExistence type="predicted"/>
<dbReference type="Proteomes" id="UP000622552">
    <property type="component" value="Unassembled WGS sequence"/>
</dbReference>
<dbReference type="InterPro" id="IPR013517">
    <property type="entry name" value="FG-GAP"/>
</dbReference>
<reference evidence="4" key="1">
    <citation type="submission" date="2020-11" db="EMBL/GenBank/DDBJ databases">
        <title>Sequencing the genomes of 1000 actinobacteria strains.</title>
        <authorList>
            <person name="Klenk H.-P."/>
        </authorList>
    </citation>
    <scope>NUCLEOTIDE SEQUENCE</scope>
    <source>
        <strain evidence="4">DSM 45356</strain>
    </source>
</reference>
<evidence type="ECO:0000313" key="4">
    <source>
        <dbReference type="EMBL" id="MBG6138135.1"/>
    </source>
</evidence>
<evidence type="ECO:0000313" key="5">
    <source>
        <dbReference type="Proteomes" id="UP000622552"/>
    </source>
</evidence>
<dbReference type="InterPro" id="IPR038765">
    <property type="entry name" value="Papain-like_cys_pep_sf"/>
</dbReference>
<name>A0A8J7KH64_9ACTN</name>
<dbReference type="PANTHER" id="PTHR46580">
    <property type="entry name" value="SENSOR KINASE-RELATED"/>
    <property type="match status" value="1"/>
</dbReference>
<organism evidence="4 5">
    <name type="scientific">Longispora fulva</name>
    <dbReference type="NCBI Taxonomy" id="619741"/>
    <lineage>
        <taxon>Bacteria</taxon>
        <taxon>Bacillati</taxon>
        <taxon>Actinomycetota</taxon>
        <taxon>Actinomycetes</taxon>
        <taxon>Micromonosporales</taxon>
        <taxon>Micromonosporaceae</taxon>
        <taxon>Longispora</taxon>
    </lineage>
</organism>
<evidence type="ECO:0000259" key="3">
    <source>
        <dbReference type="PROSITE" id="PS50911"/>
    </source>
</evidence>
<dbReference type="InterPro" id="IPR007921">
    <property type="entry name" value="CHAP_dom"/>
</dbReference>
<dbReference type="AlphaFoldDB" id="A0A8J7KH64"/>
<evidence type="ECO:0000256" key="1">
    <source>
        <dbReference type="ARBA" id="ARBA00022729"/>
    </source>
</evidence>
<sequence length="507" mass="52697">MNTVIRRALAGLVTTTALTAGLLGAITPAHAATGTDVATLARNNENKGPCQTNSIGGTGFQGPNESSCSGNAWCADFAGWAWANAGDHSIDVTGLTQGSWTFYNYGRRHTGSLHTDTGYRPQIGDAAVYNVTSYAANGDATYSDHVGLVTLVNPNGSIEVTNGNFSDKVMTNAIPASQVPVGSYQSAQGNTISAYVTPSGLSTPPPPPVPESFGGKLVDLNGDGKPDVIGRLNDNLYVWLNTTTTQTTVSGAVNLGAGWATMNSLMVADFNGDGKPDVLARQNDHLYVWLNTSTAGQPSVAGATDLGTGWTSENSLMAADFNGDGKADIIARLADNLYAWTSNGTGLSTPTNLGNGWTGENSLMAADFNGDGKADIIARLADNLYAWTSNGTGLSTPTNLGNGWTGENSLMAADFNGDGKADIIARLADNLYIWTSNGTGLSTPTNLGNGWTTMNALMTGDFNNDGKLDVLARQNDNLYVWKSTGTSLGGANNLGNGWTTITFVTKA</sequence>
<dbReference type="Pfam" id="PF05257">
    <property type="entry name" value="CHAP"/>
    <property type="match status" value="1"/>
</dbReference>
<gene>
    <name evidence="4" type="ORF">IW245_004329</name>
</gene>
<dbReference type="SUPFAM" id="SSF54001">
    <property type="entry name" value="Cysteine proteinases"/>
    <property type="match status" value="1"/>
</dbReference>
<dbReference type="EMBL" id="JADOUF010000001">
    <property type="protein sequence ID" value="MBG6138135.1"/>
    <property type="molecule type" value="Genomic_DNA"/>
</dbReference>
<keyword evidence="1 2" id="KW-0732">Signal</keyword>
<evidence type="ECO:0000256" key="2">
    <source>
        <dbReference type="SAM" id="SignalP"/>
    </source>
</evidence>
<dbReference type="SUPFAM" id="SSF69318">
    <property type="entry name" value="Integrin alpha N-terminal domain"/>
    <property type="match status" value="1"/>
</dbReference>
<keyword evidence="5" id="KW-1185">Reference proteome</keyword>
<dbReference type="Pfam" id="PF13517">
    <property type="entry name" value="FG-GAP_3"/>
    <property type="match status" value="2"/>
</dbReference>
<dbReference type="PANTHER" id="PTHR46580:SF4">
    <property type="entry name" value="ATP_GTP-BINDING PROTEIN"/>
    <property type="match status" value="1"/>
</dbReference>